<evidence type="ECO:0000313" key="3">
    <source>
        <dbReference type="Proteomes" id="UP000823405"/>
    </source>
</evidence>
<dbReference type="EMBL" id="JAAAIN010001883">
    <property type="protein sequence ID" value="KAG0299486.1"/>
    <property type="molecule type" value="Genomic_DNA"/>
</dbReference>
<dbReference type="Gene3D" id="2.60.40.10">
    <property type="entry name" value="Immunoglobulins"/>
    <property type="match status" value="1"/>
</dbReference>
<organism evidence="2 3">
    <name type="scientific">Linnemannia gamsii</name>
    <dbReference type="NCBI Taxonomy" id="64522"/>
    <lineage>
        <taxon>Eukaryota</taxon>
        <taxon>Fungi</taxon>
        <taxon>Fungi incertae sedis</taxon>
        <taxon>Mucoromycota</taxon>
        <taxon>Mortierellomycotina</taxon>
        <taxon>Mortierellomycetes</taxon>
        <taxon>Mortierellales</taxon>
        <taxon>Mortierellaceae</taxon>
        <taxon>Linnemannia</taxon>
    </lineage>
</organism>
<proteinExistence type="predicted"/>
<protein>
    <recommendedName>
        <fullName evidence="1">Beta-mannosidase Ig-fold domain-containing protein</fullName>
    </recommendedName>
</protein>
<keyword evidence="3" id="KW-1185">Reference proteome</keyword>
<dbReference type="InterPro" id="IPR041625">
    <property type="entry name" value="Beta-mannosidase_Ig"/>
</dbReference>
<gene>
    <name evidence="2" type="ORF">BGZ97_003682</name>
</gene>
<dbReference type="InterPro" id="IPR036156">
    <property type="entry name" value="Beta-gal/glucu_dom_sf"/>
</dbReference>
<reference evidence="2" key="1">
    <citation type="journal article" date="2020" name="Fungal Divers.">
        <title>Resolving the Mortierellaceae phylogeny through synthesis of multi-gene phylogenetics and phylogenomics.</title>
        <authorList>
            <person name="Vandepol N."/>
            <person name="Liber J."/>
            <person name="Desiro A."/>
            <person name="Na H."/>
            <person name="Kennedy M."/>
            <person name="Barry K."/>
            <person name="Grigoriev I.V."/>
            <person name="Miller A.N."/>
            <person name="O'Donnell K."/>
            <person name="Stajich J.E."/>
            <person name="Bonito G."/>
        </authorList>
    </citation>
    <scope>NUCLEOTIDE SEQUENCE</scope>
    <source>
        <strain evidence="2">NVP60</strain>
    </source>
</reference>
<evidence type="ECO:0000313" key="2">
    <source>
        <dbReference type="EMBL" id="KAG0299486.1"/>
    </source>
</evidence>
<accession>A0A9P6UHJ1</accession>
<feature type="domain" description="Beta-mannosidase Ig-fold" evidence="1">
    <location>
        <begin position="87"/>
        <end position="175"/>
    </location>
</feature>
<name>A0A9P6UHJ1_9FUNG</name>
<evidence type="ECO:0000259" key="1">
    <source>
        <dbReference type="Pfam" id="PF17753"/>
    </source>
</evidence>
<dbReference type="Proteomes" id="UP000823405">
    <property type="component" value="Unassembled WGS sequence"/>
</dbReference>
<dbReference type="InterPro" id="IPR013783">
    <property type="entry name" value="Ig-like_fold"/>
</dbReference>
<feature type="non-terminal residue" evidence="2">
    <location>
        <position position="1"/>
    </location>
</feature>
<dbReference type="Pfam" id="PF17753">
    <property type="entry name" value="Ig_mannosidase"/>
    <property type="match status" value="1"/>
</dbReference>
<dbReference type="AlphaFoldDB" id="A0A9P6UHJ1"/>
<dbReference type="SUPFAM" id="SSF49303">
    <property type="entry name" value="beta-Galactosidase/glucuronidase domain"/>
    <property type="match status" value="1"/>
</dbReference>
<dbReference type="OrthoDB" id="2866996at2759"/>
<sequence>ELRVKTVDTRSGQTLLESIFAFSLKAHDSMSVAKIDTSRLRGDSLTATSYLILATAVIDGFDDKQQVFEMLPQTFPTRDAFPIESFLTDPKISTKIERVEVSRDGHGYDIHLSVSSEAVAGLVWLDWKQDEIKGHFGDNALWLLPGHAKSIIYHGTGRRPDAILESDLQIKSLFDVVRRSIG</sequence>
<comment type="caution">
    <text evidence="2">The sequence shown here is derived from an EMBL/GenBank/DDBJ whole genome shotgun (WGS) entry which is preliminary data.</text>
</comment>